<gene>
    <name evidence="1" type="ORF">FYJ91_11270</name>
</gene>
<dbReference type="Proteomes" id="UP000322077">
    <property type="component" value="Unassembled WGS sequence"/>
</dbReference>
<name>A0A5D9C1X5_9SPHN</name>
<evidence type="ECO:0000313" key="2">
    <source>
        <dbReference type="Proteomes" id="UP000322077"/>
    </source>
</evidence>
<dbReference type="RefSeq" id="WP_149522407.1">
    <property type="nucleotide sequence ID" value="NZ_VTOU01000003.1"/>
</dbReference>
<organism evidence="1 2">
    <name type="scientific">Sphingomonas montanisoli</name>
    <dbReference type="NCBI Taxonomy" id="2606412"/>
    <lineage>
        <taxon>Bacteria</taxon>
        <taxon>Pseudomonadati</taxon>
        <taxon>Pseudomonadota</taxon>
        <taxon>Alphaproteobacteria</taxon>
        <taxon>Sphingomonadales</taxon>
        <taxon>Sphingomonadaceae</taxon>
        <taxon>Sphingomonas</taxon>
    </lineage>
</organism>
<proteinExistence type="predicted"/>
<accession>A0A5D9C1X5</accession>
<evidence type="ECO:0000313" key="1">
    <source>
        <dbReference type="EMBL" id="TZG25599.1"/>
    </source>
</evidence>
<protein>
    <submittedName>
        <fullName evidence="1">Uncharacterized protein</fullName>
    </submittedName>
</protein>
<comment type="caution">
    <text evidence="1">The sequence shown here is derived from an EMBL/GenBank/DDBJ whole genome shotgun (WGS) entry which is preliminary data.</text>
</comment>
<keyword evidence="2" id="KW-1185">Reference proteome</keyword>
<dbReference type="EMBL" id="VTOU01000003">
    <property type="protein sequence ID" value="TZG25599.1"/>
    <property type="molecule type" value="Genomic_DNA"/>
</dbReference>
<reference evidence="1 2" key="1">
    <citation type="submission" date="2019-08" db="EMBL/GenBank/DDBJ databases">
        <authorList>
            <person name="Wang G."/>
            <person name="Xu Z."/>
        </authorList>
    </citation>
    <scope>NUCLEOTIDE SEQUENCE [LARGE SCALE GENOMIC DNA]</scope>
    <source>
        <strain evidence="1 2">ZX</strain>
    </source>
</reference>
<dbReference type="AlphaFoldDB" id="A0A5D9C1X5"/>
<sequence length="131" mass="14195">MAKVASNPVACQLKSAAARARYSDPAKREALSEACRASMARRRAADPSLVERQREAGCKLGSSGKGGAARRAWCPPEHLPEYSFLVDTKRVPAAEARAMIEDKIANEGAREVARISANLLAAEQKRLRDAY</sequence>